<feature type="compositionally biased region" description="Basic and acidic residues" evidence="1">
    <location>
        <begin position="191"/>
        <end position="205"/>
    </location>
</feature>
<feature type="compositionally biased region" description="Basic residues" evidence="1">
    <location>
        <begin position="135"/>
        <end position="146"/>
    </location>
</feature>
<proteinExistence type="predicted"/>
<sequence>MTWLLSAARLPASQTFPIETQGPTFRQRGMADALPGVFFETTATLLDISVTIVVLLGAATLLAAPISSSSKFTDKPVSLTALHKFATTIDDQGVCKRGGFHWHGDCCSACPTDLYFVDGACAPRPVAGCSPATSKKNHTSSSKKGRSSSNNMPESTCPADWCSPGVAGPAGKPGPPGVAGPDGAAGYAGKDGVDGKDGKDGKDGPRGPQGPAGLQGAKGADGKPGANGAPGPAGPRGPDGVDPSLLVGPTGPPGPQGPLGIPGAVIVVTGATGPPGPPGVGPIGPPGPGGVDGPPGADGAPGKPGLNGPPGPGGPGIQCADVQFATATLATFTAGSTSSAGGIGGSGPPVTTVLAGFDCRDTSTFIVPLAGKYYTMGGECYLDCTHEAYYQKITLQQLTGVMPQDAPPSVAKAIQCSYMVTESFQSTAGSCTVLGRAACCLRFT</sequence>
<evidence type="ECO:0000313" key="2">
    <source>
        <dbReference type="EMBL" id="WIA21470.1"/>
    </source>
</evidence>
<feature type="compositionally biased region" description="Low complexity" evidence="1">
    <location>
        <begin position="258"/>
        <end position="272"/>
    </location>
</feature>
<evidence type="ECO:0008006" key="4">
    <source>
        <dbReference type="Google" id="ProtNLM"/>
    </source>
</evidence>
<feature type="region of interest" description="Disordered" evidence="1">
    <location>
        <begin position="168"/>
        <end position="316"/>
    </location>
</feature>
<evidence type="ECO:0000256" key="1">
    <source>
        <dbReference type="SAM" id="MobiDB-lite"/>
    </source>
</evidence>
<dbReference type="EMBL" id="CP126220">
    <property type="protein sequence ID" value="WIA21470.1"/>
    <property type="molecule type" value="Genomic_DNA"/>
</dbReference>
<accession>A0ABY8UK25</accession>
<organism evidence="2 3">
    <name type="scientific">Tetradesmus obliquus</name>
    <name type="common">Green alga</name>
    <name type="synonym">Acutodesmus obliquus</name>
    <dbReference type="NCBI Taxonomy" id="3088"/>
    <lineage>
        <taxon>Eukaryota</taxon>
        <taxon>Viridiplantae</taxon>
        <taxon>Chlorophyta</taxon>
        <taxon>core chlorophytes</taxon>
        <taxon>Chlorophyceae</taxon>
        <taxon>CS clade</taxon>
        <taxon>Sphaeropleales</taxon>
        <taxon>Scenedesmaceae</taxon>
        <taxon>Tetradesmus</taxon>
    </lineage>
</organism>
<dbReference type="PANTHER" id="PTHR24023">
    <property type="entry name" value="COLLAGEN ALPHA"/>
    <property type="match status" value="1"/>
</dbReference>
<feature type="region of interest" description="Disordered" evidence="1">
    <location>
        <begin position="128"/>
        <end position="156"/>
    </location>
</feature>
<feature type="compositionally biased region" description="Low complexity" evidence="1">
    <location>
        <begin position="294"/>
        <end position="306"/>
    </location>
</feature>
<dbReference type="InterPro" id="IPR008160">
    <property type="entry name" value="Collagen"/>
</dbReference>
<evidence type="ECO:0000313" key="3">
    <source>
        <dbReference type="Proteomes" id="UP001244341"/>
    </source>
</evidence>
<dbReference type="InterPro" id="IPR050149">
    <property type="entry name" value="Collagen_superfamily"/>
</dbReference>
<gene>
    <name evidence="2" type="ORF">OEZ85_000677</name>
</gene>
<feature type="compositionally biased region" description="Low complexity" evidence="1">
    <location>
        <begin position="223"/>
        <end position="240"/>
    </location>
</feature>
<keyword evidence="3" id="KW-1185">Reference proteome</keyword>
<name>A0ABY8UK25_TETOB</name>
<reference evidence="2 3" key="1">
    <citation type="submission" date="2023-05" db="EMBL/GenBank/DDBJ databases">
        <title>A 100% complete, gapless, phased diploid assembly of the Scenedesmus obliquus UTEX 3031 genome.</title>
        <authorList>
            <person name="Biondi T.C."/>
            <person name="Hanschen E.R."/>
            <person name="Kwon T."/>
            <person name="Eng W."/>
            <person name="Kruse C.P.S."/>
            <person name="Koehler S.I."/>
            <person name="Kunde Y."/>
            <person name="Gleasner C.D."/>
            <person name="You Mak K.T."/>
            <person name="Polle J."/>
            <person name="Hovde B.T."/>
            <person name="Starkenburg S.R."/>
        </authorList>
    </citation>
    <scope>NUCLEOTIDE SEQUENCE [LARGE SCALE GENOMIC DNA]</scope>
    <source>
        <strain evidence="2 3">DOE0152z</strain>
    </source>
</reference>
<protein>
    <recommendedName>
        <fullName evidence="4">Collagen IV NC1 domain-containing protein</fullName>
    </recommendedName>
</protein>
<feature type="compositionally biased region" description="Low complexity" evidence="1">
    <location>
        <begin position="179"/>
        <end position="190"/>
    </location>
</feature>
<dbReference type="PANTHER" id="PTHR24023:SF1082">
    <property type="entry name" value="COLLAGEN TRIPLE HELIX REPEAT"/>
    <property type="match status" value="1"/>
</dbReference>
<dbReference type="Proteomes" id="UP001244341">
    <property type="component" value="Chromosome 13b"/>
</dbReference>
<feature type="compositionally biased region" description="Pro residues" evidence="1">
    <location>
        <begin position="274"/>
        <end position="288"/>
    </location>
</feature>
<dbReference type="Pfam" id="PF01391">
    <property type="entry name" value="Collagen"/>
    <property type="match status" value="1"/>
</dbReference>